<dbReference type="InterPro" id="IPR001650">
    <property type="entry name" value="Helicase_C-like"/>
</dbReference>
<evidence type="ECO:0000256" key="5">
    <source>
        <dbReference type="ARBA" id="ARBA00022806"/>
    </source>
</evidence>
<keyword evidence="1 9" id="KW-0963">Cytoplasm</keyword>
<keyword evidence="6 9" id="KW-0067">ATP-binding</keyword>
<dbReference type="PROSITE" id="PS51192">
    <property type="entry name" value="HELICASE_ATP_BIND_1"/>
    <property type="match status" value="1"/>
</dbReference>
<dbReference type="GO" id="GO:0003684">
    <property type="term" value="F:damaged DNA binding"/>
    <property type="evidence" value="ECO:0007669"/>
    <property type="project" value="InterPro"/>
</dbReference>
<proteinExistence type="inferred from homology"/>
<dbReference type="GO" id="GO:0005524">
    <property type="term" value="F:ATP binding"/>
    <property type="evidence" value="ECO:0007669"/>
    <property type="project" value="UniProtKB-UniRule"/>
</dbReference>
<evidence type="ECO:0000256" key="1">
    <source>
        <dbReference type="ARBA" id="ARBA00022490"/>
    </source>
</evidence>
<evidence type="ECO:0000256" key="2">
    <source>
        <dbReference type="ARBA" id="ARBA00022741"/>
    </source>
</evidence>
<dbReference type="InterPro" id="IPR047112">
    <property type="entry name" value="RecG/Mfd"/>
</dbReference>
<dbReference type="EC" id="3.6.4.-" evidence="9"/>
<dbReference type="InterPro" id="IPR014001">
    <property type="entry name" value="Helicase_ATP-bd"/>
</dbReference>
<reference evidence="14" key="1">
    <citation type="submission" date="2018-05" db="EMBL/GenBank/DDBJ databases">
        <title>Zavarzinia sp. HR-AS.</title>
        <authorList>
            <person name="Lee Y."/>
            <person name="Jeon C.O."/>
        </authorList>
    </citation>
    <scope>NUCLEOTIDE SEQUENCE [LARGE SCALE GENOMIC DNA]</scope>
    <source>
        <strain evidence="14">DSM 1231</strain>
    </source>
</reference>
<keyword evidence="8 9" id="KW-0234">DNA repair</keyword>
<evidence type="ECO:0000259" key="12">
    <source>
        <dbReference type="PROSITE" id="PS51194"/>
    </source>
</evidence>
<dbReference type="SMART" id="SM00490">
    <property type="entry name" value="HELICc"/>
    <property type="match status" value="1"/>
</dbReference>
<evidence type="ECO:0000259" key="11">
    <source>
        <dbReference type="PROSITE" id="PS51192"/>
    </source>
</evidence>
<keyword evidence="14" id="KW-1185">Reference proteome</keyword>
<keyword evidence="5" id="KW-0347">Helicase</keyword>
<dbReference type="InterPro" id="IPR037235">
    <property type="entry name" value="TRCF-like_C_D7"/>
</dbReference>
<dbReference type="Gene3D" id="2.40.10.170">
    <property type="match status" value="1"/>
</dbReference>
<keyword evidence="3 9" id="KW-0227">DNA damage</keyword>
<dbReference type="Gene3D" id="3.40.50.11180">
    <property type="match status" value="1"/>
</dbReference>
<dbReference type="SUPFAM" id="SSF141259">
    <property type="entry name" value="CarD-like"/>
    <property type="match status" value="1"/>
</dbReference>
<dbReference type="PANTHER" id="PTHR47964:SF1">
    <property type="entry name" value="ATP-DEPENDENT DNA HELICASE HOMOLOG RECG, CHLOROPLASTIC"/>
    <property type="match status" value="1"/>
</dbReference>
<dbReference type="EMBL" id="QGLF01000001">
    <property type="protein sequence ID" value="PWR24120.1"/>
    <property type="molecule type" value="Genomic_DNA"/>
</dbReference>
<keyword evidence="7 9" id="KW-0238">DNA-binding</keyword>
<dbReference type="Pfam" id="PF00271">
    <property type="entry name" value="Helicase_C"/>
    <property type="match status" value="1"/>
</dbReference>
<name>A0A317EDA0_9PROT</name>
<comment type="similarity">
    <text evidence="9">In the N-terminal section; belongs to the UvrB family.</text>
</comment>
<dbReference type="GO" id="GO:0003678">
    <property type="term" value="F:DNA helicase activity"/>
    <property type="evidence" value="ECO:0007669"/>
    <property type="project" value="TreeGrafter"/>
</dbReference>
<evidence type="ECO:0000256" key="8">
    <source>
        <dbReference type="ARBA" id="ARBA00023204"/>
    </source>
</evidence>
<dbReference type="NCBIfam" id="TIGR00580">
    <property type="entry name" value="mfd"/>
    <property type="match status" value="1"/>
</dbReference>
<evidence type="ECO:0000256" key="3">
    <source>
        <dbReference type="ARBA" id="ARBA00022763"/>
    </source>
</evidence>
<dbReference type="SMART" id="SM01058">
    <property type="entry name" value="CarD_TRCF"/>
    <property type="match status" value="1"/>
</dbReference>
<sequence>MAKTVDVLHLARDESRLPALVAALGFFAPALEVLVLPAWDCLPYDRVSPGTEITARRMEVLSRLAAPKQAAGGRVVLASVEAALQRLPPRAAIAAETLRARAGDDMPIAGLTAYLARAGYAKVGTAGEAGEYAVRGGIVDILPPGAEEGYRLDFFGDTVETIRRYDPESQRTTRNADEIALVPASEVPFDAEAIRRFRQAYVELFGAVTDEDPLYEAVSAGRRHAGVEHWLALFYERMDSVLDYCPGAVVTLDPHFEAAVDARLGLVADYHAARIAAREQKTVVVQGTVYKPPPPGLLYLTGSTLEGALARRRVRVFEPFASPKAALSVGGRPGRDFAPERAQGGSPYQALAGHLAAVVGAGKRPVVAATSIGSRDRLHTVLRDHGIAPIAAVDSPKEIAALPRNCVGLAVIAIDNGFEDGEMAVVTEQDLLGDRLIRAAKRARKADNFLTDASTLAVGDLVVHVDHGIGRFEGLKTIEVSGAPHDCLHLTYDGGDKLFLPVENIELLTRYGSGDSEAALDKLGGGAWQARKAKLKRRIREIATHLIDIAAKRALKTASLLHVSDGLYQEFCTRFPYEETEDQLKAIADVMADMTSGKPMDRLVCGDVGFGKTEVALRAAFIGALSGKQVAVVAPTTLLCRQHVATFQKRFAGLPVRIEQLSRLVTAKEAAETRKGLVGGDVDIIIGTHALLGKTVAFKDLGLLIIDEEQHFGVNHKERLKQLRADVHVLTLTATPIPRTLQLAMSGVRELSIIATPPVDRLAVRTFVMPFDPVVIREALLREHFRGGQSFYVVPRIADLDDAADFLHEHVPEVKFVKAHGQMPAGELDDVMNAFYDGKFDVLLATTIVESGLDIPTANTLVVHRADMFGLAQLYQIRGRIGRSKNRAFAYLTTAPRMKLSATAERRLDVLQSLEELGAGFTLASHDLDIRGAGNLLGEEQSGHIREVGFELYQDMLEEAIANARLAGGADDEADSTEWSPQINIGAPVLIPEGYVADLDLRMTLYRRISRLESRAEIDGLAAEMIDRFGPLPDEVKNLLTIVEMKALAKRAGVEKLDAGPKGGTVTFRNHTFANPAGLVQWLSKSAGTIKLRPDQKLVWLQDWNDVDKRLKGAFHLVLRLAEIADAAPDPQAAKKLPPPPPPAPKPVIKAPPPKFGRR</sequence>
<dbReference type="InterPro" id="IPR011545">
    <property type="entry name" value="DEAD/DEAH_box_helicase_dom"/>
</dbReference>
<feature type="region of interest" description="Disordered" evidence="10">
    <location>
        <begin position="1129"/>
        <end position="1159"/>
    </location>
</feature>
<evidence type="ECO:0000313" key="13">
    <source>
        <dbReference type="EMBL" id="PWR24120.1"/>
    </source>
</evidence>
<dbReference type="InterPro" id="IPR004576">
    <property type="entry name" value="Mfd"/>
</dbReference>
<dbReference type="OrthoDB" id="9804325at2"/>
<gene>
    <name evidence="9 13" type="primary">mfd</name>
    <name evidence="13" type="ORF">DKG75_05125</name>
</gene>
<comment type="similarity">
    <text evidence="9">In the C-terminal section; belongs to the helicase family. RecG subfamily.</text>
</comment>
<dbReference type="Proteomes" id="UP000246077">
    <property type="component" value="Unassembled WGS sequence"/>
</dbReference>
<dbReference type="Pfam" id="PF17757">
    <property type="entry name" value="UvrB_inter"/>
    <property type="match status" value="1"/>
</dbReference>
<evidence type="ECO:0000256" key="9">
    <source>
        <dbReference type="HAMAP-Rule" id="MF_00969"/>
    </source>
</evidence>
<dbReference type="InterPro" id="IPR005118">
    <property type="entry name" value="TRCF_C"/>
</dbReference>
<dbReference type="AlphaFoldDB" id="A0A317EDA0"/>
<dbReference type="InterPro" id="IPR027417">
    <property type="entry name" value="P-loop_NTPase"/>
</dbReference>
<dbReference type="GO" id="GO:0000716">
    <property type="term" value="P:transcription-coupled nucleotide-excision repair, DNA damage recognition"/>
    <property type="evidence" value="ECO:0007669"/>
    <property type="project" value="UniProtKB-UniRule"/>
</dbReference>
<dbReference type="Gene3D" id="3.40.50.300">
    <property type="entry name" value="P-loop containing nucleotide triphosphate hydrolases"/>
    <property type="match status" value="2"/>
</dbReference>
<evidence type="ECO:0000256" key="10">
    <source>
        <dbReference type="SAM" id="MobiDB-lite"/>
    </source>
</evidence>
<evidence type="ECO:0000256" key="4">
    <source>
        <dbReference type="ARBA" id="ARBA00022801"/>
    </source>
</evidence>
<organism evidence="13 14">
    <name type="scientific">Zavarzinia compransoris</name>
    <dbReference type="NCBI Taxonomy" id="1264899"/>
    <lineage>
        <taxon>Bacteria</taxon>
        <taxon>Pseudomonadati</taxon>
        <taxon>Pseudomonadota</taxon>
        <taxon>Alphaproteobacteria</taxon>
        <taxon>Rhodospirillales</taxon>
        <taxon>Zavarziniaceae</taxon>
        <taxon>Zavarzinia</taxon>
    </lineage>
</organism>
<evidence type="ECO:0000256" key="6">
    <source>
        <dbReference type="ARBA" id="ARBA00022840"/>
    </source>
</evidence>
<comment type="caution">
    <text evidence="13">The sequence shown here is derived from an EMBL/GenBank/DDBJ whole genome shotgun (WGS) entry which is preliminary data.</text>
</comment>
<dbReference type="SUPFAM" id="SSF52540">
    <property type="entry name" value="P-loop containing nucleoside triphosphate hydrolases"/>
    <property type="match status" value="4"/>
</dbReference>
<dbReference type="SMART" id="SM00487">
    <property type="entry name" value="DEXDc"/>
    <property type="match status" value="1"/>
</dbReference>
<dbReference type="CDD" id="cd17991">
    <property type="entry name" value="DEXHc_TRCF"/>
    <property type="match status" value="1"/>
</dbReference>
<dbReference type="Pfam" id="PF00270">
    <property type="entry name" value="DEAD"/>
    <property type="match status" value="1"/>
</dbReference>
<comment type="subcellular location">
    <subcellularLocation>
        <location evidence="9">Cytoplasm</location>
    </subcellularLocation>
</comment>
<dbReference type="InterPro" id="IPR041471">
    <property type="entry name" value="UvrB_inter"/>
</dbReference>
<dbReference type="HAMAP" id="MF_00969">
    <property type="entry name" value="TRCF"/>
    <property type="match status" value="1"/>
</dbReference>
<feature type="domain" description="Helicase C-terminal" evidence="12">
    <location>
        <begin position="775"/>
        <end position="929"/>
    </location>
</feature>
<evidence type="ECO:0000313" key="14">
    <source>
        <dbReference type="Proteomes" id="UP000246077"/>
    </source>
</evidence>
<dbReference type="SMART" id="SM00982">
    <property type="entry name" value="TRCF"/>
    <property type="match status" value="1"/>
</dbReference>
<feature type="domain" description="Helicase ATP-binding" evidence="11">
    <location>
        <begin position="593"/>
        <end position="754"/>
    </location>
</feature>
<comment type="function">
    <text evidence="9">Couples transcription and DNA repair by recognizing RNA polymerase (RNAP) stalled at DNA lesions. Mediates ATP-dependent release of RNAP and its truncated transcript from the DNA, and recruitment of nucleotide excision repair machinery to the damaged site.</text>
</comment>
<dbReference type="GO" id="GO:0006355">
    <property type="term" value="P:regulation of DNA-templated transcription"/>
    <property type="evidence" value="ECO:0007669"/>
    <property type="project" value="UniProtKB-UniRule"/>
</dbReference>
<dbReference type="InterPro" id="IPR003711">
    <property type="entry name" value="CarD-like/TRCF_RID"/>
</dbReference>
<protein>
    <recommendedName>
        <fullName evidence="9">Transcription-repair-coupling factor</fullName>
        <shortName evidence="9">TRCF</shortName>
        <ecNumber evidence="9">3.6.4.-</ecNumber>
    </recommendedName>
</protein>
<keyword evidence="4 9" id="KW-0378">Hydrolase</keyword>
<evidence type="ECO:0000256" key="7">
    <source>
        <dbReference type="ARBA" id="ARBA00023125"/>
    </source>
</evidence>
<dbReference type="Gene3D" id="3.30.2060.10">
    <property type="entry name" value="Penicillin-binding protein 1b domain"/>
    <property type="match status" value="1"/>
</dbReference>
<dbReference type="GO" id="GO:0016787">
    <property type="term" value="F:hydrolase activity"/>
    <property type="evidence" value="ECO:0007669"/>
    <property type="project" value="UniProtKB-KW"/>
</dbReference>
<dbReference type="Gene3D" id="3.90.1150.50">
    <property type="entry name" value="Transcription-repair-coupling factor, D7 domain"/>
    <property type="match status" value="1"/>
</dbReference>
<accession>A0A317EDA0</accession>
<dbReference type="InterPro" id="IPR036101">
    <property type="entry name" value="CarD-like/TRCF_RID_sf"/>
</dbReference>
<dbReference type="Pfam" id="PF02559">
    <property type="entry name" value="CarD_TRCF_RID"/>
    <property type="match status" value="1"/>
</dbReference>
<dbReference type="PANTHER" id="PTHR47964">
    <property type="entry name" value="ATP-DEPENDENT DNA HELICASE HOMOLOG RECG, CHLOROPLASTIC"/>
    <property type="match status" value="1"/>
</dbReference>
<dbReference type="GO" id="GO:0005737">
    <property type="term" value="C:cytoplasm"/>
    <property type="evidence" value="ECO:0007669"/>
    <property type="project" value="UniProtKB-SubCell"/>
</dbReference>
<keyword evidence="2 9" id="KW-0547">Nucleotide-binding</keyword>
<dbReference type="SUPFAM" id="SSF143517">
    <property type="entry name" value="TRCF domain-like"/>
    <property type="match status" value="1"/>
</dbReference>
<dbReference type="Pfam" id="PF03461">
    <property type="entry name" value="TRCF"/>
    <property type="match status" value="1"/>
</dbReference>
<dbReference type="PROSITE" id="PS51194">
    <property type="entry name" value="HELICASE_CTER"/>
    <property type="match status" value="1"/>
</dbReference>
<feature type="compositionally biased region" description="Pro residues" evidence="10">
    <location>
        <begin position="1137"/>
        <end position="1159"/>
    </location>
</feature>